<protein>
    <submittedName>
        <fullName evidence="1">Uncharacterized protein</fullName>
    </submittedName>
</protein>
<dbReference type="EMBL" id="VEPZ02001779">
    <property type="protein sequence ID" value="KAE8655423.1"/>
    <property type="molecule type" value="Genomic_DNA"/>
</dbReference>
<proteinExistence type="predicted"/>
<dbReference type="Proteomes" id="UP000436088">
    <property type="component" value="Unassembled WGS sequence"/>
</dbReference>
<organism evidence="1 2">
    <name type="scientific">Hibiscus syriacus</name>
    <name type="common">Rose of Sharon</name>
    <dbReference type="NCBI Taxonomy" id="106335"/>
    <lineage>
        <taxon>Eukaryota</taxon>
        <taxon>Viridiplantae</taxon>
        <taxon>Streptophyta</taxon>
        <taxon>Embryophyta</taxon>
        <taxon>Tracheophyta</taxon>
        <taxon>Spermatophyta</taxon>
        <taxon>Magnoliopsida</taxon>
        <taxon>eudicotyledons</taxon>
        <taxon>Gunneridae</taxon>
        <taxon>Pentapetalae</taxon>
        <taxon>rosids</taxon>
        <taxon>malvids</taxon>
        <taxon>Malvales</taxon>
        <taxon>Malvaceae</taxon>
        <taxon>Malvoideae</taxon>
        <taxon>Hibiscus</taxon>
    </lineage>
</organism>
<gene>
    <name evidence="1" type="ORF">F3Y22_tig00117027pilonHSYRG00025</name>
</gene>
<evidence type="ECO:0000313" key="2">
    <source>
        <dbReference type="Proteomes" id="UP000436088"/>
    </source>
</evidence>
<dbReference type="AlphaFoldDB" id="A0A6A2WB82"/>
<comment type="caution">
    <text evidence="1">The sequence shown here is derived from an EMBL/GenBank/DDBJ whole genome shotgun (WGS) entry which is preliminary data.</text>
</comment>
<sequence>MNGPSSSIASFHYQGNNGTFNVPIKQPMLLKIARQGLLHRQCSVSLVLSSDLNSFFSSLALPRVACSRQGTPLFFS</sequence>
<reference evidence="1" key="1">
    <citation type="submission" date="2019-09" db="EMBL/GenBank/DDBJ databases">
        <title>Draft genome information of white flower Hibiscus syriacus.</title>
        <authorList>
            <person name="Kim Y.-M."/>
        </authorList>
    </citation>
    <scope>NUCLEOTIDE SEQUENCE [LARGE SCALE GENOMIC DNA]</scope>
    <source>
        <strain evidence="1">YM2019G1</strain>
    </source>
</reference>
<accession>A0A6A2WB82</accession>
<name>A0A6A2WB82_HIBSY</name>
<evidence type="ECO:0000313" key="1">
    <source>
        <dbReference type="EMBL" id="KAE8655423.1"/>
    </source>
</evidence>
<keyword evidence="2" id="KW-1185">Reference proteome</keyword>